<comment type="caution">
    <text evidence="2">The sequence shown here is derived from an EMBL/GenBank/DDBJ whole genome shotgun (WGS) entry which is preliminary data.</text>
</comment>
<evidence type="ECO:0000313" key="3">
    <source>
        <dbReference type="Proteomes" id="UP001597180"/>
    </source>
</evidence>
<gene>
    <name evidence="2" type="ORF">ACFQ4B_18675</name>
</gene>
<dbReference type="Proteomes" id="UP001597180">
    <property type="component" value="Unassembled WGS sequence"/>
</dbReference>
<dbReference type="Gene3D" id="1.50.10.10">
    <property type="match status" value="1"/>
</dbReference>
<dbReference type="GO" id="GO:0016787">
    <property type="term" value="F:hydrolase activity"/>
    <property type="evidence" value="ECO:0007669"/>
    <property type="project" value="UniProtKB-KW"/>
</dbReference>
<evidence type="ECO:0000256" key="1">
    <source>
        <dbReference type="ARBA" id="ARBA00022801"/>
    </source>
</evidence>
<keyword evidence="1 2" id="KW-0378">Hydrolase</keyword>
<accession>A0ABW3URJ8</accession>
<evidence type="ECO:0000313" key="2">
    <source>
        <dbReference type="EMBL" id="MFD1222150.1"/>
    </source>
</evidence>
<dbReference type="InterPro" id="IPR008928">
    <property type="entry name" value="6-hairpin_glycosidase_sf"/>
</dbReference>
<protein>
    <submittedName>
        <fullName evidence="2">Glycoside hydrolase family 88 protein</fullName>
    </submittedName>
</protein>
<dbReference type="InterPro" id="IPR052043">
    <property type="entry name" value="PolySaccharide_Degr_Enz"/>
</dbReference>
<name>A0ABW3URJ8_9BACL</name>
<organism evidence="2 3">
    <name type="scientific">Paenibacillus vulneris</name>
    <dbReference type="NCBI Taxonomy" id="1133364"/>
    <lineage>
        <taxon>Bacteria</taxon>
        <taxon>Bacillati</taxon>
        <taxon>Bacillota</taxon>
        <taxon>Bacilli</taxon>
        <taxon>Bacillales</taxon>
        <taxon>Paenibacillaceae</taxon>
        <taxon>Paenibacillus</taxon>
    </lineage>
</organism>
<dbReference type="SUPFAM" id="SSF48208">
    <property type="entry name" value="Six-hairpin glycosidases"/>
    <property type="match status" value="1"/>
</dbReference>
<dbReference type="InterPro" id="IPR012341">
    <property type="entry name" value="6hp_glycosidase-like_sf"/>
</dbReference>
<keyword evidence="3" id="KW-1185">Reference proteome</keyword>
<dbReference type="EMBL" id="JBHTLU010000022">
    <property type="protein sequence ID" value="MFD1222150.1"/>
    <property type="molecule type" value="Genomic_DNA"/>
</dbReference>
<dbReference type="InterPro" id="IPR010905">
    <property type="entry name" value="Glyco_hydro_88"/>
</dbReference>
<dbReference type="Pfam" id="PF07470">
    <property type="entry name" value="Glyco_hydro_88"/>
    <property type="match status" value="1"/>
</dbReference>
<reference evidence="3" key="1">
    <citation type="journal article" date="2019" name="Int. J. Syst. Evol. Microbiol.">
        <title>The Global Catalogue of Microorganisms (GCM) 10K type strain sequencing project: providing services to taxonomists for standard genome sequencing and annotation.</title>
        <authorList>
            <consortium name="The Broad Institute Genomics Platform"/>
            <consortium name="The Broad Institute Genome Sequencing Center for Infectious Disease"/>
            <person name="Wu L."/>
            <person name="Ma J."/>
        </authorList>
    </citation>
    <scope>NUCLEOTIDE SEQUENCE [LARGE SCALE GENOMIC DNA]</scope>
    <source>
        <strain evidence="3">CCUG 53270</strain>
    </source>
</reference>
<dbReference type="RefSeq" id="WP_345593463.1">
    <property type="nucleotide sequence ID" value="NZ_BAABJG010000045.1"/>
</dbReference>
<dbReference type="PANTHER" id="PTHR33886">
    <property type="entry name" value="UNSATURATED RHAMNOGALACTURONAN HYDROLASE (EUROFUNG)"/>
    <property type="match status" value="1"/>
</dbReference>
<dbReference type="PANTHER" id="PTHR33886:SF8">
    <property type="entry name" value="UNSATURATED RHAMNOGALACTURONAN HYDROLASE (EUROFUNG)"/>
    <property type="match status" value="1"/>
</dbReference>
<proteinExistence type="predicted"/>
<sequence length="368" mass="41142">MNREKLLGKAEQVYEYMVTAPESDWQRSMYNWDWKPGVGLIAAVKYYETTGLETVREYLWRWMRENRHKAAQQRVINSTAPFAALTELLRQEPEAAAEWMPLVQEHGDWMMNEAPRTKEGGFEHTVTEGVDFPEQLWADTLVVGALFLARLASLTGDAVMAKEAVKQVLVHLQLLQDETMGVLFHGFDGVNRNHMSAARWGRANAWVAFGVPEIVAHVKHLAEIPAEVYERYTALLRGLVRYQTANGMWHTVLDRPDFYLETSAAAGIAYGFQLVEDSALQAELRQAVEKAAEAVMIHVDVYGAVHGVSGGTPVMPTVEAYNEVKITPTPYGQALALMLICELLEGRDRGLGLKHSSSSINGITGRSR</sequence>